<dbReference type="EMBL" id="JAGGKQ010000031">
    <property type="protein sequence ID" value="MBP1923825.1"/>
    <property type="molecule type" value="Genomic_DNA"/>
</dbReference>
<dbReference type="Proteomes" id="UP000823588">
    <property type="component" value="Unassembled WGS sequence"/>
</dbReference>
<protein>
    <recommendedName>
        <fullName evidence="3">Agl cluster protein AglQ</fullName>
    </recommendedName>
</protein>
<name>A0A8T4GLH2_9EURY</name>
<dbReference type="OrthoDB" id="197991at2157"/>
<dbReference type="AlphaFoldDB" id="A0A8T4GLH2"/>
<evidence type="ECO:0000313" key="2">
    <source>
        <dbReference type="Proteomes" id="UP000823588"/>
    </source>
</evidence>
<organism evidence="1 2">
    <name type="scientific">Halorubrum alkaliphilum</name>
    <dbReference type="NCBI Taxonomy" id="261290"/>
    <lineage>
        <taxon>Archaea</taxon>
        <taxon>Methanobacteriati</taxon>
        <taxon>Methanobacteriota</taxon>
        <taxon>Stenosarchaea group</taxon>
        <taxon>Halobacteria</taxon>
        <taxon>Halobacteriales</taxon>
        <taxon>Haloferacaceae</taxon>
        <taxon>Halorubrum</taxon>
    </lineage>
</organism>
<dbReference type="Gene3D" id="1.50.10.10">
    <property type="match status" value="1"/>
</dbReference>
<dbReference type="InterPro" id="IPR008928">
    <property type="entry name" value="6-hairpin_glycosidase_sf"/>
</dbReference>
<comment type="caution">
    <text evidence="1">The sequence shown here is derived from an EMBL/GenBank/DDBJ whole genome shotgun (WGS) entry which is preliminary data.</text>
</comment>
<proteinExistence type="predicted"/>
<reference evidence="1" key="1">
    <citation type="submission" date="2021-03" db="EMBL/GenBank/DDBJ databases">
        <title>Genomic Encyclopedia of Type Strains, Phase IV (KMG-IV): sequencing the most valuable type-strain genomes for metagenomic binning, comparative biology and taxonomic classification.</title>
        <authorList>
            <person name="Goeker M."/>
        </authorList>
    </citation>
    <scope>NUCLEOTIDE SEQUENCE</scope>
    <source>
        <strain evidence="1">DSM 23564</strain>
    </source>
</reference>
<dbReference type="GO" id="GO:0005975">
    <property type="term" value="P:carbohydrate metabolic process"/>
    <property type="evidence" value="ECO:0007669"/>
    <property type="project" value="InterPro"/>
</dbReference>
<dbReference type="SUPFAM" id="SSF48208">
    <property type="entry name" value="Six-hairpin glycosidases"/>
    <property type="match status" value="1"/>
</dbReference>
<dbReference type="RefSeq" id="WP_209486906.1">
    <property type="nucleotide sequence ID" value="NZ_JAGGKQ010000031.1"/>
</dbReference>
<gene>
    <name evidence="1" type="ORF">J2751_002870</name>
</gene>
<sequence>MPDSAPDPEAETITIHELLIRGVEAGIDLQCDNGSFPQRETSYYDDPQLPVRTTSQWLRMLIEAYKITERKKYLKAAEGAASYLISDVVRPHGYTFHCRNSSNKDKCNGVYGQAMPIWALTTAAEYLGRSQLHDIAADVAVSHPYDNYLSLWHRVEITGEVLTIDRTLNHQLAFAGAVSTVGTAQCQDQVQDFLDSLENQLGSRSDGVIRHFVRTPLIHRGSTTNRNMLTTLRNRVLYEAYRYAPSVRNKEVSYQATNLFWLSYLKKQYPNHGLWDTELVSRIVEVVQSEHFAREVKQTDMAFTASPTGFYIGAALDMFDEEHSIVTKWISEQVNRTFELTSESLVVDAPDDIKMASNICYLTEFSDLDVEIEIKR</sequence>
<evidence type="ECO:0000313" key="1">
    <source>
        <dbReference type="EMBL" id="MBP1923825.1"/>
    </source>
</evidence>
<dbReference type="InterPro" id="IPR012341">
    <property type="entry name" value="6hp_glycosidase-like_sf"/>
</dbReference>
<evidence type="ECO:0008006" key="3">
    <source>
        <dbReference type="Google" id="ProtNLM"/>
    </source>
</evidence>
<accession>A0A8T4GLH2</accession>
<keyword evidence="2" id="KW-1185">Reference proteome</keyword>